<evidence type="ECO:0000313" key="1">
    <source>
        <dbReference type="EMBL" id="TLE15950.1"/>
    </source>
</evidence>
<proteinExistence type="predicted"/>
<dbReference type="AlphaFoldDB" id="A0A4U8UFG8"/>
<name>A0A4U8UFG8_9HELI</name>
<organism evidence="1 2">
    <name type="scientific">Helicobacter apodemus</name>
    <dbReference type="NCBI Taxonomy" id="135569"/>
    <lineage>
        <taxon>Bacteria</taxon>
        <taxon>Pseudomonadati</taxon>
        <taxon>Campylobacterota</taxon>
        <taxon>Epsilonproteobacteria</taxon>
        <taxon>Campylobacterales</taxon>
        <taxon>Helicobacteraceae</taxon>
        <taxon>Helicobacter</taxon>
    </lineage>
</organism>
<dbReference type="RefSeq" id="WP_138155147.1">
    <property type="nucleotide sequence ID" value="NZ_JRPC02000011.1"/>
</dbReference>
<dbReference type="EMBL" id="JRPC02000011">
    <property type="protein sequence ID" value="TLE15950.1"/>
    <property type="molecule type" value="Genomic_DNA"/>
</dbReference>
<reference evidence="1 2" key="1">
    <citation type="journal article" date="2014" name="Genome Announc.">
        <title>Draft genome sequences of eight enterohepatic helicobacter species isolated from both laboratory and wild rodents.</title>
        <authorList>
            <person name="Sheh A."/>
            <person name="Shen Z."/>
            <person name="Fox J.G."/>
        </authorList>
    </citation>
    <scope>NUCLEOTIDE SEQUENCE [LARGE SCALE GENOMIC DNA]</scope>
    <source>
        <strain evidence="1 2">MIT-03-7007</strain>
    </source>
</reference>
<evidence type="ECO:0000313" key="2">
    <source>
        <dbReference type="Proteomes" id="UP000029920"/>
    </source>
</evidence>
<comment type="caution">
    <text evidence="1">The sequence shown here is derived from an EMBL/GenBank/DDBJ whole genome shotgun (WGS) entry which is preliminary data.</text>
</comment>
<gene>
    <name evidence="1" type="ORF">LS72_005165</name>
</gene>
<dbReference type="Proteomes" id="UP000029920">
    <property type="component" value="Unassembled WGS sequence"/>
</dbReference>
<accession>A0A4U8UFG8</accession>
<sequence length="146" mass="17270">MTKQELDEVLKGLNLTRKSFCEKLGVNYKTMNNHWDTKNPIPQYAISWLEIYKTAQKYEQFIEILKNDCIVESQLTKVDKSFTKEDFVSRLKTLNLTRSEFCEKVGIGYSTPTTWNLSIPLWVEAWLNTYENAENFKKLEILFQKI</sequence>
<protein>
    <submittedName>
        <fullName evidence="1">Uncharacterized protein</fullName>
    </submittedName>
</protein>
<keyword evidence="2" id="KW-1185">Reference proteome</keyword>